<keyword evidence="2" id="KW-1133">Transmembrane helix</keyword>
<dbReference type="PANTHER" id="PTHR34188">
    <property type="entry name" value="OS01G0299500 PROTEIN"/>
    <property type="match status" value="1"/>
</dbReference>
<feature type="region of interest" description="Disordered" evidence="1">
    <location>
        <begin position="128"/>
        <end position="172"/>
    </location>
</feature>
<evidence type="ECO:0000256" key="2">
    <source>
        <dbReference type="SAM" id="Phobius"/>
    </source>
</evidence>
<dbReference type="AlphaFoldDB" id="A0ABD3UKU8"/>
<gene>
    <name evidence="3" type="ORF">ACJIZ3_011542</name>
</gene>
<feature type="transmembrane region" description="Helical" evidence="2">
    <location>
        <begin position="176"/>
        <end position="196"/>
    </location>
</feature>
<evidence type="ECO:0000313" key="3">
    <source>
        <dbReference type="EMBL" id="KAL3849660.1"/>
    </source>
</evidence>
<dbReference type="EMBL" id="JBJXBP010000001">
    <property type="protein sequence ID" value="KAL3849660.1"/>
    <property type="molecule type" value="Genomic_DNA"/>
</dbReference>
<feature type="region of interest" description="Disordered" evidence="1">
    <location>
        <begin position="1"/>
        <end position="32"/>
    </location>
</feature>
<name>A0ABD3UKU8_9LAMI</name>
<feature type="compositionally biased region" description="Basic and acidic residues" evidence="1">
    <location>
        <begin position="79"/>
        <end position="92"/>
    </location>
</feature>
<accession>A0ABD3UKU8</accession>
<reference evidence="3 4" key="1">
    <citation type="submission" date="2024-12" db="EMBL/GenBank/DDBJ databases">
        <title>The unique morphological basis and parallel evolutionary history of personate flowers in Penstemon.</title>
        <authorList>
            <person name="Depatie T.H."/>
            <person name="Wessinger C.A."/>
        </authorList>
    </citation>
    <scope>NUCLEOTIDE SEQUENCE [LARGE SCALE GENOMIC DNA]</scope>
    <source>
        <strain evidence="3">WTNN_2</strain>
        <tissue evidence="3">Leaf</tissue>
    </source>
</reference>
<keyword evidence="2" id="KW-0812">Transmembrane</keyword>
<comment type="caution">
    <text evidence="3">The sequence shown here is derived from an EMBL/GenBank/DDBJ whole genome shotgun (WGS) entry which is preliminary data.</text>
</comment>
<evidence type="ECO:0008006" key="5">
    <source>
        <dbReference type="Google" id="ProtNLM"/>
    </source>
</evidence>
<organism evidence="3 4">
    <name type="scientific">Penstemon smallii</name>
    <dbReference type="NCBI Taxonomy" id="265156"/>
    <lineage>
        <taxon>Eukaryota</taxon>
        <taxon>Viridiplantae</taxon>
        <taxon>Streptophyta</taxon>
        <taxon>Embryophyta</taxon>
        <taxon>Tracheophyta</taxon>
        <taxon>Spermatophyta</taxon>
        <taxon>Magnoliopsida</taxon>
        <taxon>eudicotyledons</taxon>
        <taxon>Gunneridae</taxon>
        <taxon>Pentapetalae</taxon>
        <taxon>asterids</taxon>
        <taxon>lamiids</taxon>
        <taxon>Lamiales</taxon>
        <taxon>Plantaginaceae</taxon>
        <taxon>Cheloneae</taxon>
        <taxon>Penstemon</taxon>
    </lineage>
</organism>
<keyword evidence="4" id="KW-1185">Reference proteome</keyword>
<keyword evidence="2" id="KW-0472">Membrane</keyword>
<dbReference type="Proteomes" id="UP001634393">
    <property type="component" value="Unassembled WGS sequence"/>
</dbReference>
<protein>
    <recommendedName>
        <fullName evidence="5">Transmembrane protein</fullName>
    </recommendedName>
</protein>
<proteinExistence type="predicted"/>
<dbReference type="PANTHER" id="PTHR34188:SF5">
    <property type="entry name" value="OS05G0131900 PROTEIN"/>
    <property type="match status" value="1"/>
</dbReference>
<sequence length="216" mass="23468">MEYKKLEENELVDIESGESSNGGNTRRKNKSLNKLVSGALGFSESDDICEAKGNDNIELLVDTKNGERKDQELVPLVVTDHEKDKLRAEKAKKASKPPRPPRGPFMDAADMRVVREIYKIATQKRERVERMRELKKIKAAKSSSSSSSPPPSPPSSSSSSPPSLPPSSSATASSGATISIMVITFLFVLVIIFQGLDFSNSSNMKFAGAPQPAQQS</sequence>
<evidence type="ECO:0000313" key="4">
    <source>
        <dbReference type="Proteomes" id="UP001634393"/>
    </source>
</evidence>
<feature type="compositionally biased region" description="Low complexity" evidence="1">
    <location>
        <begin position="155"/>
        <end position="169"/>
    </location>
</feature>
<evidence type="ECO:0000256" key="1">
    <source>
        <dbReference type="SAM" id="MobiDB-lite"/>
    </source>
</evidence>
<feature type="region of interest" description="Disordered" evidence="1">
    <location>
        <begin position="65"/>
        <end position="108"/>
    </location>
</feature>